<proteinExistence type="predicted"/>
<keyword evidence="1" id="KW-0472">Membrane</keyword>
<gene>
    <name evidence="2" type="ORF">DVR09_16210</name>
</gene>
<organism evidence="2 3">
    <name type="scientific">Erythrobacter aureus</name>
    <dbReference type="NCBI Taxonomy" id="2182384"/>
    <lineage>
        <taxon>Bacteria</taxon>
        <taxon>Pseudomonadati</taxon>
        <taxon>Pseudomonadota</taxon>
        <taxon>Alphaproteobacteria</taxon>
        <taxon>Sphingomonadales</taxon>
        <taxon>Erythrobacteraceae</taxon>
        <taxon>Erythrobacter/Porphyrobacter group</taxon>
        <taxon>Erythrobacter</taxon>
    </lineage>
</organism>
<keyword evidence="1" id="KW-0812">Transmembrane</keyword>
<sequence>MSKLSIPTKKPSRRLMLIISAAILIPAAMFIMFVAPRFVALYQQPEEDWVVFGGGGQFIAANVGEKTPAGLWVATIAPDKTVPEYEPSIALSFLNLDCDERRYRITSRMKQFDSGVTRTASSKDAPWEAVPPTSVDSPERTVFEIFCDEGDPEYRDMPGTPLQFREIIRDTAEQDS</sequence>
<dbReference type="Proteomes" id="UP000254508">
    <property type="component" value="Plasmid unnamed"/>
</dbReference>
<keyword evidence="1" id="KW-1133">Transmembrane helix</keyword>
<geneLocation type="plasmid" evidence="2 3">
    <name>unnamed</name>
</geneLocation>
<evidence type="ECO:0000256" key="1">
    <source>
        <dbReference type="SAM" id="Phobius"/>
    </source>
</evidence>
<protein>
    <submittedName>
        <fullName evidence="2">Uncharacterized protein</fullName>
    </submittedName>
</protein>
<accession>A0A345YJ95</accession>
<dbReference type="AlphaFoldDB" id="A0A345YJ95"/>
<dbReference type="RefSeq" id="WP_115418310.1">
    <property type="nucleotide sequence ID" value="NZ_CP031358.1"/>
</dbReference>
<evidence type="ECO:0000313" key="3">
    <source>
        <dbReference type="Proteomes" id="UP000254508"/>
    </source>
</evidence>
<dbReference type="KEGG" id="err:DVR09_16210"/>
<dbReference type="EMBL" id="CP031358">
    <property type="protein sequence ID" value="AXK43997.1"/>
    <property type="molecule type" value="Genomic_DNA"/>
</dbReference>
<keyword evidence="3" id="KW-1185">Reference proteome</keyword>
<reference evidence="2 3" key="1">
    <citation type="submission" date="2018-07" db="EMBL/GenBank/DDBJ databases">
        <title>Genome sequence of Erythrobacter strain YH-07, an antagonistic bacterium isolated from Yellow Sea.</title>
        <authorList>
            <person name="Tang T."/>
            <person name="Liu Q."/>
            <person name="Sun X."/>
        </authorList>
    </citation>
    <scope>NUCLEOTIDE SEQUENCE [LARGE SCALE GENOMIC DNA]</scope>
    <source>
        <strain evidence="2 3">YH-07</strain>
        <plasmid evidence="2 3">unnamed</plasmid>
    </source>
</reference>
<keyword evidence="2" id="KW-0614">Plasmid</keyword>
<name>A0A345YJ95_9SPHN</name>
<evidence type="ECO:0000313" key="2">
    <source>
        <dbReference type="EMBL" id="AXK43997.1"/>
    </source>
</evidence>
<feature type="transmembrane region" description="Helical" evidence="1">
    <location>
        <begin position="15"/>
        <end position="35"/>
    </location>
</feature>